<evidence type="ECO:0000259" key="1">
    <source>
        <dbReference type="PROSITE" id="PS50011"/>
    </source>
</evidence>
<keyword evidence="2" id="KW-0808">Transferase</keyword>
<dbReference type="InterPro" id="IPR011009">
    <property type="entry name" value="Kinase-like_dom_sf"/>
</dbReference>
<dbReference type="InterPro" id="IPR008271">
    <property type="entry name" value="Ser/Thr_kinase_AS"/>
</dbReference>
<evidence type="ECO:0000313" key="3">
    <source>
        <dbReference type="Proteomes" id="UP000807342"/>
    </source>
</evidence>
<dbReference type="PROSITE" id="PS50011">
    <property type="entry name" value="PROTEIN_KINASE_DOM"/>
    <property type="match status" value="1"/>
</dbReference>
<gene>
    <name evidence="2" type="ORF">P691DRAFT_851406</name>
</gene>
<dbReference type="InterPro" id="IPR000719">
    <property type="entry name" value="Prot_kinase_dom"/>
</dbReference>
<dbReference type="GO" id="GO:0004674">
    <property type="term" value="F:protein serine/threonine kinase activity"/>
    <property type="evidence" value="ECO:0007669"/>
    <property type="project" value="TreeGrafter"/>
</dbReference>
<evidence type="ECO:0000313" key="2">
    <source>
        <dbReference type="EMBL" id="KAF9441875.1"/>
    </source>
</evidence>
<accession>A0A9P5X226</accession>
<keyword evidence="2" id="KW-0418">Kinase</keyword>
<dbReference type="PROSITE" id="PS00108">
    <property type="entry name" value="PROTEIN_KINASE_ST"/>
    <property type="match status" value="1"/>
</dbReference>
<proteinExistence type="predicted"/>
<dbReference type="InterPro" id="IPR001245">
    <property type="entry name" value="Ser-Thr/Tyr_kinase_cat_dom"/>
</dbReference>
<sequence length="351" mass="40348">MDHNDAQVMADFLSIILIQEKEILFTDEGNRILVMLRKLATSARVFPQHFVLKDATYDPMFVAMGSFATVHKGRYRERSVCVKILFDQVDKKECIQELILWAHLSHPNILPFYGIVLDDDSRICMISPWMNNGTLCTYSSKLPQPSRIPLISDVIDGLLYLHNLNIVHSDLKGANVLISDQGRALITDFGISHISTATSRQEYTTSLIGASRRWAPPEAFDQDSEVPIRPTKAQDVWSFGCLCYEVLSRKQPFHQYRQDFRVVSALIRKEIPLRPEPGRHDWDEIGDGMWTLIEDCWSFIPEDRLTLQDIHDRFSGLNTQDDRPKIQVELDFDKIENVLLNVISRSDQNTT</sequence>
<dbReference type="SMART" id="SM00220">
    <property type="entry name" value="S_TKc"/>
    <property type="match status" value="1"/>
</dbReference>
<dbReference type="GO" id="GO:0005524">
    <property type="term" value="F:ATP binding"/>
    <property type="evidence" value="ECO:0007669"/>
    <property type="project" value="InterPro"/>
</dbReference>
<dbReference type="Gene3D" id="1.10.510.10">
    <property type="entry name" value="Transferase(Phosphotransferase) domain 1"/>
    <property type="match status" value="1"/>
</dbReference>
<name>A0A9P5X226_9AGAR</name>
<dbReference type="Proteomes" id="UP000807342">
    <property type="component" value="Unassembled WGS sequence"/>
</dbReference>
<dbReference type="PANTHER" id="PTHR44329:SF261">
    <property type="entry name" value="ZINC FINGER CONTAINING PROTEIN KINASE-RELATED"/>
    <property type="match status" value="1"/>
</dbReference>
<dbReference type="Pfam" id="PF07714">
    <property type="entry name" value="PK_Tyr_Ser-Thr"/>
    <property type="match status" value="1"/>
</dbReference>
<dbReference type="AlphaFoldDB" id="A0A9P5X226"/>
<dbReference type="OrthoDB" id="4062651at2759"/>
<keyword evidence="3" id="KW-1185">Reference proteome</keyword>
<feature type="domain" description="Protein kinase" evidence="1">
    <location>
        <begin position="56"/>
        <end position="314"/>
    </location>
</feature>
<comment type="caution">
    <text evidence="2">The sequence shown here is derived from an EMBL/GenBank/DDBJ whole genome shotgun (WGS) entry which is preliminary data.</text>
</comment>
<organism evidence="2 3">
    <name type="scientific">Macrolepiota fuliginosa MF-IS2</name>
    <dbReference type="NCBI Taxonomy" id="1400762"/>
    <lineage>
        <taxon>Eukaryota</taxon>
        <taxon>Fungi</taxon>
        <taxon>Dikarya</taxon>
        <taxon>Basidiomycota</taxon>
        <taxon>Agaricomycotina</taxon>
        <taxon>Agaricomycetes</taxon>
        <taxon>Agaricomycetidae</taxon>
        <taxon>Agaricales</taxon>
        <taxon>Agaricineae</taxon>
        <taxon>Agaricaceae</taxon>
        <taxon>Macrolepiota</taxon>
    </lineage>
</organism>
<dbReference type="EMBL" id="MU151760">
    <property type="protein sequence ID" value="KAF9441875.1"/>
    <property type="molecule type" value="Genomic_DNA"/>
</dbReference>
<protein>
    <submittedName>
        <fullName evidence="2">Kinase-like protein</fullName>
    </submittedName>
</protein>
<dbReference type="InterPro" id="IPR051681">
    <property type="entry name" value="Ser/Thr_Kinases-Pseudokinases"/>
</dbReference>
<reference evidence="2" key="1">
    <citation type="submission" date="2020-11" db="EMBL/GenBank/DDBJ databases">
        <authorList>
            <consortium name="DOE Joint Genome Institute"/>
            <person name="Ahrendt S."/>
            <person name="Riley R."/>
            <person name="Andreopoulos W."/>
            <person name="Labutti K."/>
            <person name="Pangilinan J."/>
            <person name="Ruiz-Duenas F.J."/>
            <person name="Barrasa J.M."/>
            <person name="Sanchez-Garcia M."/>
            <person name="Camarero S."/>
            <person name="Miyauchi S."/>
            <person name="Serrano A."/>
            <person name="Linde D."/>
            <person name="Babiker R."/>
            <person name="Drula E."/>
            <person name="Ayuso-Fernandez I."/>
            <person name="Pacheco R."/>
            <person name="Padilla G."/>
            <person name="Ferreira P."/>
            <person name="Barriuso J."/>
            <person name="Kellner H."/>
            <person name="Castanera R."/>
            <person name="Alfaro M."/>
            <person name="Ramirez L."/>
            <person name="Pisabarro A.G."/>
            <person name="Kuo A."/>
            <person name="Tritt A."/>
            <person name="Lipzen A."/>
            <person name="He G."/>
            <person name="Yan M."/>
            <person name="Ng V."/>
            <person name="Cullen D."/>
            <person name="Martin F."/>
            <person name="Rosso M.-N."/>
            <person name="Henrissat B."/>
            <person name="Hibbett D."/>
            <person name="Martinez A.T."/>
            <person name="Grigoriev I.V."/>
        </authorList>
    </citation>
    <scope>NUCLEOTIDE SEQUENCE</scope>
    <source>
        <strain evidence="2">MF-IS2</strain>
    </source>
</reference>
<dbReference type="PANTHER" id="PTHR44329">
    <property type="entry name" value="SERINE/THREONINE-PROTEIN KINASE TNNI3K-RELATED"/>
    <property type="match status" value="1"/>
</dbReference>
<dbReference type="SUPFAM" id="SSF56112">
    <property type="entry name" value="Protein kinase-like (PK-like)"/>
    <property type="match status" value="1"/>
</dbReference>